<evidence type="ECO:0000313" key="15">
    <source>
        <dbReference type="Proteomes" id="UP000016160"/>
    </source>
</evidence>
<organism evidence="14 15">
    <name type="scientific">Formosa agariphila (strain DSM 15362 / KCTC 12365 / LMG 23005 / KMM 3901 / M-2Alg 35-1)</name>
    <dbReference type="NCBI Taxonomy" id="1347342"/>
    <lineage>
        <taxon>Bacteria</taxon>
        <taxon>Pseudomonadati</taxon>
        <taxon>Bacteroidota</taxon>
        <taxon>Flavobacteriia</taxon>
        <taxon>Flavobacteriales</taxon>
        <taxon>Flavobacteriaceae</taxon>
        <taxon>Formosa</taxon>
    </lineage>
</organism>
<dbReference type="eggNOG" id="COG1171">
    <property type="taxonomic scope" value="Bacteria"/>
</dbReference>
<dbReference type="GO" id="GO:0003941">
    <property type="term" value="F:L-serine ammonia-lyase activity"/>
    <property type="evidence" value="ECO:0007669"/>
    <property type="project" value="TreeGrafter"/>
</dbReference>
<dbReference type="PANTHER" id="PTHR48078:SF11">
    <property type="entry name" value="THREONINE DEHYDRATASE, MITOCHONDRIAL"/>
    <property type="match status" value="1"/>
</dbReference>
<dbReference type="GO" id="GO:0006565">
    <property type="term" value="P:L-serine catabolic process"/>
    <property type="evidence" value="ECO:0007669"/>
    <property type="project" value="TreeGrafter"/>
</dbReference>
<keyword evidence="7 12" id="KW-0412">Isoleucine biosynthesis</keyword>
<dbReference type="STRING" id="1347342.BN863_3250"/>
<dbReference type="NCBIfam" id="NF006390">
    <property type="entry name" value="PRK08639.1"/>
    <property type="match status" value="1"/>
</dbReference>
<name>T2KGU0_FORAG</name>
<proteinExistence type="inferred from homology"/>
<dbReference type="PATRIC" id="fig|1347342.6.peg.329"/>
<dbReference type="GO" id="GO:0006567">
    <property type="term" value="P:L-threonine catabolic process"/>
    <property type="evidence" value="ECO:0007669"/>
    <property type="project" value="TreeGrafter"/>
</dbReference>
<dbReference type="UniPathway" id="UPA00047">
    <property type="reaction ID" value="UER00054"/>
</dbReference>
<evidence type="ECO:0000256" key="9">
    <source>
        <dbReference type="ARBA" id="ARBA00023239"/>
    </source>
</evidence>
<comment type="similarity">
    <text evidence="4 12">Belongs to the serine/threonine dehydratase family.</text>
</comment>
<dbReference type="InterPro" id="IPR001926">
    <property type="entry name" value="TrpB-like_PALP"/>
</dbReference>
<dbReference type="InterPro" id="IPR050147">
    <property type="entry name" value="Ser/Thr_Dehydratase"/>
</dbReference>
<dbReference type="InterPro" id="IPR036052">
    <property type="entry name" value="TrpB-like_PALP_sf"/>
</dbReference>
<keyword evidence="6 12" id="KW-0028">Amino-acid biosynthesis</keyword>
<dbReference type="CDD" id="cd01562">
    <property type="entry name" value="Thr-dehyd"/>
    <property type="match status" value="1"/>
</dbReference>
<evidence type="ECO:0000256" key="5">
    <source>
        <dbReference type="ARBA" id="ARBA00011881"/>
    </source>
</evidence>
<dbReference type="GO" id="GO:0030170">
    <property type="term" value="F:pyridoxal phosphate binding"/>
    <property type="evidence" value="ECO:0007669"/>
    <property type="project" value="InterPro"/>
</dbReference>
<evidence type="ECO:0000313" key="14">
    <source>
        <dbReference type="EMBL" id="CDF78037.1"/>
    </source>
</evidence>
<evidence type="ECO:0000256" key="4">
    <source>
        <dbReference type="ARBA" id="ARBA00010869"/>
    </source>
</evidence>
<dbReference type="SUPFAM" id="SSF55021">
    <property type="entry name" value="ACT-like"/>
    <property type="match status" value="1"/>
</dbReference>
<evidence type="ECO:0000256" key="1">
    <source>
        <dbReference type="ARBA" id="ARBA00001274"/>
    </source>
</evidence>
<evidence type="ECO:0000256" key="6">
    <source>
        <dbReference type="ARBA" id="ARBA00022605"/>
    </source>
</evidence>
<dbReference type="InterPro" id="IPR001721">
    <property type="entry name" value="TD_ACT-like"/>
</dbReference>
<dbReference type="EC" id="4.3.1.19" evidence="12"/>
<dbReference type="PROSITE" id="PS00165">
    <property type="entry name" value="DEHYDRATASE_SER_THR"/>
    <property type="match status" value="1"/>
</dbReference>
<feature type="domain" description="ACT-like" evidence="13">
    <location>
        <begin position="338"/>
        <end position="412"/>
    </location>
</feature>
<accession>T2KGU0</accession>
<evidence type="ECO:0000256" key="3">
    <source>
        <dbReference type="ARBA" id="ARBA00004810"/>
    </source>
</evidence>
<dbReference type="AlphaFoldDB" id="T2KGU0"/>
<comment type="function">
    <text evidence="11 12">Catalyzes the anaerobic formation of alpha-ketobutyrate and ammonia from threonine in a two-step reaction. The first step involved a dehydration of threonine and a production of enamine intermediates (aminocrotonate), which tautomerizes to its imine form (iminobutyrate). Both intermediates are unstable and short-lived. The second step is the nonenzymatic hydrolysis of the enamine/imine intermediates to form 2-ketobutyrate and free ammonia. In the low water environment of the cell, the second step is accelerated by RidA.</text>
</comment>
<protein>
    <recommendedName>
        <fullName evidence="12">L-threonine dehydratase</fullName>
        <ecNumber evidence="12">4.3.1.19</ecNumber>
    </recommendedName>
    <alternativeName>
        <fullName evidence="12">Threonine deaminase</fullName>
    </alternativeName>
</protein>
<dbReference type="OrthoDB" id="9811476at2"/>
<dbReference type="EMBL" id="HG315671">
    <property type="protein sequence ID" value="CDF78037.1"/>
    <property type="molecule type" value="Genomic_DNA"/>
</dbReference>
<gene>
    <name evidence="12" type="primary">ilvA</name>
    <name evidence="14" type="ORF">BN863_3250</name>
</gene>
<keyword evidence="8 12" id="KW-0663">Pyridoxal phosphate</keyword>
<dbReference type="RefSeq" id="WP_038526693.1">
    <property type="nucleotide sequence ID" value="NZ_HG315671.1"/>
</dbReference>
<evidence type="ECO:0000256" key="7">
    <source>
        <dbReference type="ARBA" id="ARBA00022624"/>
    </source>
</evidence>
<keyword evidence="15" id="KW-1185">Reference proteome</keyword>
<dbReference type="SUPFAM" id="SSF53686">
    <property type="entry name" value="Tryptophan synthase beta subunit-like PLP-dependent enzymes"/>
    <property type="match status" value="1"/>
</dbReference>
<keyword evidence="9 12" id="KW-0456">Lyase</keyword>
<comment type="pathway">
    <text evidence="3 12">Amino-acid biosynthesis; L-isoleucine biosynthesis; 2-oxobutanoate from L-threonine: step 1/1.</text>
</comment>
<comment type="subunit">
    <text evidence="5 12">Homotetramer.</text>
</comment>
<evidence type="ECO:0000256" key="11">
    <source>
        <dbReference type="ARBA" id="ARBA00025527"/>
    </source>
</evidence>
<evidence type="ECO:0000256" key="12">
    <source>
        <dbReference type="RuleBase" id="RU362012"/>
    </source>
</evidence>
<sequence>MQTENKTYFPSLKAVQAAAERLKSVAVLTPLVKNLQYSKRYNANVLFKREDLQLVRSYKIRGAYNRMSSLTEEQMKNGIVCASAGNHAQGVALSCKLLKIKGTIFMPSPTPNQKIDQVKMFGEEYTNIVLVGDTYDDAYHASMLECERLNKTFIHPFDDQKVIEGQATIGLEMLSQINAPLDYVFIPVGGGGLASGLSTVFKQLSPDTKIIGVEPEGAPSMKTSLKNGYNTELKSIENFVDGAAVKKVGDKTFAICKQNLSEMITVPEGKICETILELYNKDAIVVEPAGALSIAALDFYAEEIKGKNVACVISGSNNDITRTEEIKERALLYTNLKHYFIVKFPQRAGALKEFVAEILGPNDDITYFQYAKKTNRVNGSAVVGIELKSSKDLIPLMEKMKSRKFYGDYLNDNPDLFQFLV</sequence>
<dbReference type="InterPro" id="IPR045865">
    <property type="entry name" value="ACT-like_dom_sf"/>
</dbReference>
<dbReference type="Gene3D" id="3.40.50.1100">
    <property type="match status" value="2"/>
</dbReference>
<keyword evidence="10 12" id="KW-0100">Branched-chain amino acid biosynthesis</keyword>
<dbReference type="FunFam" id="3.40.50.1100:FF:000007">
    <property type="entry name" value="L-threonine dehydratase catabolic TdcB"/>
    <property type="match status" value="1"/>
</dbReference>
<dbReference type="HOGENOM" id="CLU_021152_4_2_10"/>
<evidence type="ECO:0000259" key="13">
    <source>
        <dbReference type="PROSITE" id="PS51672"/>
    </source>
</evidence>
<dbReference type="GO" id="GO:0004794">
    <property type="term" value="F:threonine deaminase activity"/>
    <property type="evidence" value="ECO:0007669"/>
    <property type="project" value="UniProtKB-UniRule"/>
</dbReference>
<evidence type="ECO:0000256" key="8">
    <source>
        <dbReference type="ARBA" id="ARBA00022898"/>
    </source>
</evidence>
<dbReference type="GO" id="GO:0009097">
    <property type="term" value="P:isoleucine biosynthetic process"/>
    <property type="evidence" value="ECO:0007669"/>
    <property type="project" value="UniProtKB-UniRule"/>
</dbReference>
<dbReference type="InterPro" id="IPR000634">
    <property type="entry name" value="Ser/Thr_deHydtase_PyrdxlP-BS"/>
</dbReference>
<dbReference type="Proteomes" id="UP000016160">
    <property type="component" value="Chromosome"/>
</dbReference>
<evidence type="ECO:0000256" key="2">
    <source>
        <dbReference type="ARBA" id="ARBA00001933"/>
    </source>
</evidence>
<dbReference type="InterPro" id="IPR011820">
    <property type="entry name" value="IlvA"/>
</dbReference>
<dbReference type="PANTHER" id="PTHR48078">
    <property type="entry name" value="THREONINE DEHYDRATASE, MITOCHONDRIAL-RELATED"/>
    <property type="match status" value="1"/>
</dbReference>
<dbReference type="PROSITE" id="PS51672">
    <property type="entry name" value="ACT_LIKE"/>
    <property type="match status" value="1"/>
</dbReference>
<dbReference type="NCBIfam" id="TIGR02079">
    <property type="entry name" value="THD1"/>
    <property type="match status" value="1"/>
</dbReference>
<evidence type="ECO:0000256" key="10">
    <source>
        <dbReference type="ARBA" id="ARBA00023304"/>
    </source>
</evidence>
<comment type="cofactor">
    <cofactor evidence="2 12">
        <name>pyridoxal 5'-phosphate</name>
        <dbReference type="ChEBI" id="CHEBI:597326"/>
    </cofactor>
</comment>
<reference evidence="14 15" key="1">
    <citation type="journal article" date="2013" name="Appl. Environ. Microbiol.">
        <title>The genome of the alga-associated marine flavobacterium Formosa agariphila KMM 3901T reveals a broad potential for degradation of algal polysaccharides.</title>
        <authorList>
            <person name="Mann A.J."/>
            <person name="Hahnke R.L."/>
            <person name="Huang S."/>
            <person name="Werner J."/>
            <person name="Xing P."/>
            <person name="Barbeyron T."/>
            <person name="Huettel B."/>
            <person name="Stueber K."/>
            <person name="Reinhardt R."/>
            <person name="Harder J."/>
            <person name="Gloeckner F.O."/>
            <person name="Amann R.I."/>
            <person name="Teeling H."/>
        </authorList>
    </citation>
    <scope>NUCLEOTIDE SEQUENCE [LARGE SCALE GENOMIC DNA]</scope>
    <source>
        <strain evidence="15">DSM 15362 / KCTC 12365 / LMG 23005 / KMM 3901</strain>
    </source>
</reference>
<comment type="catalytic activity">
    <reaction evidence="1 12">
        <text>L-threonine = 2-oxobutanoate + NH4(+)</text>
        <dbReference type="Rhea" id="RHEA:22108"/>
        <dbReference type="ChEBI" id="CHEBI:16763"/>
        <dbReference type="ChEBI" id="CHEBI:28938"/>
        <dbReference type="ChEBI" id="CHEBI:57926"/>
        <dbReference type="EC" id="4.3.1.19"/>
    </reaction>
</comment>
<dbReference type="CDD" id="cd04907">
    <property type="entry name" value="ACT_ThrD-I_2"/>
    <property type="match status" value="1"/>
</dbReference>
<dbReference type="Pfam" id="PF00291">
    <property type="entry name" value="PALP"/>
    <property type="match status" value="1"/>
</dbReference>
<dbReference type="Pfam" id="PF00585">
    <property type="entry name" value="Thr_dehydrat_C"/>
    <property type="match status" value="1"/>
</dbReference>